<dbReference type="Proteomes" id="UP000593932">
    <property type="component" value="Chromosome"/>
</dbReference>
<reference evidence="2 3" key="1">
    <citation type="submission" date="2020-10" db="EMBL/GenBank/DDBJ databases">
        <title>complete genome sequencing of Lysobacter sp. H23M41.</title>
        <authorList>
            <person name="Bae J.-W."/>
            <person name="Lee S.-Y."/>
        </authorList>
    </citation>
    <scope>NUCLEOTIDE SEQUENCE [LARGE SCALE GENOMIC DNA]</scope>
    <source>
        <strain evidence="2 3">H23M41</strain>
    </source>
</reference>
<gene>
    <name evidence="2" type="ORF">INQ42_00675</name>
</gene>
<evidence type="ECO:0000256" key="1">
    <source>
        <dbReference type="SAM" id="SignalP"/>
    </source>
</evidence>
<keyword evidence="1" id="KW-0732">Signal</keyword>
<feature type="chain" id="PRO_5047239398" evidence="1">
    <location>
        <begin position="19"/>
        <end position="173"/>
    </location>
</feature>
<keyword evidence="3" id="KW-1185">Reference proteome</keyword>
<accession>A0A7S6UL31</accession>
<organism evidence="2 3">
    <name type="scientific">Novilysobacter avium</name>
    <dbReference type="NCBI Taxonomy" id="2781023"/>
    <lineage>
        <taxon>Bacteria</taxon>
        <taxon>Pseudomonadati</taxon>
        <taxon>Pseudomonadota</taxon>
        <taxon>Gammaproteobacteria</taxon>
        <taxon>Lysobacterales</taxon>
        <taxon>Lysobacteraceae</taxon>
        <taxon>Novilysobacter</taxon>
    </lineage>
</organism>
<dbReference type="RefSeq" id="WP_194034722.1">
    <property type="nucleotide sequence ID" value="NZ_CP063657.1"/>
</dbReference>
<dbReference type="EMBL" id="CP063657">
    <property type="protein sequence ID" value="QOW22179.1"/>
    <property type="molecule type" value="Genomic_DNA"/>
</dbReference>
<feature type="signal peptide" evidence="1">
    <location>
        <begin position="1"/>
        <end position="18"/>
    </location>
</feature>
<proteinExistence type="predicted"/>
<protein>
    <submittedName>
        <fullName evidence="2">Uncharacterized protein</fullName>
    </submittedName>
</protein>
<sequence>MKTIATLLLLIISTVSWAGEFGPWTFGMSQEQVLAETAEGPYRAFSNGNLETYNGDFFGEKRNFQFYFEHGSLRRIAIRTYEGPNLEQATAAWQQTYEALQARFGEMEAPYIVGTSLEELSAHARSRAELGESAQMAPIAQPNDAVVFGSLTSVVHEGVRYYAMTVNLDQPQL</sequence>
<name>A0A7S6UL31_9GAMM</name>
<evidence type="ECO:0000313" key="3">
    <source>
        <dbReference type="Proteomes" id="UP000593932"/>
    </source>
</evidence>
<evidence type="ECO:0000313" key="2">
    <source>
        <dbReference type="EMBL" id="QOW22179.1"/>
    </source>
</evidence>